<dbReference type="OrthoDB" id="243127at2759"/>
<evidence type="ECO:0000313" key="3">
    <source>
        <dbReference type="EMBL" id="KAF2690132.1"/>
    </source>
</evidence>
<dbReference type="AlphaFoldDB" id="A0A6G1JHW4"/>
<dbReference type="GO" id="GO:0005737">
    <property type="term" value="C:cytoplasm"/>
    <property type="evidence" value="ECO:0007669"/>
    <property type="project" value="TreeGrafter"/>
</dbReference>
<name>A0A6G1JHW4_9PLEO</name>
<dbReference type="Pfam" id="PF04468">
    <property type="entry name" value="PSP1"/>
    <property type="match status" value="1"/>
</dbReference>
<feature type="region of interest" description="Disordered" evidence="1">
    <location>
        <begin position="1"/>
        <end position="140"/>
    </location>
</feature>
<dbReference type="InterPro" id="IPR047767">
    <property type="entry name" value="PSP1-like"/>
</dbReference>
<proteinExistence type="predicted"/>
<feature type="compositionally biased region" description="Polar residues" evidence="1">
    <location>
        <begin position="259"/>
        <end position="280"/>
    </location>
</feature>
<feature type="compositionally biased region" description="Low complexity" evidence="1">
    <location>
        <begin position="126"/>
        <end position="138"/>
    </location>
</feature>
<feature type="compositionally biased region" description="Basic and acidic residues" evidence="1">
    <location>
        <begin position="233"/>
        <end position="242"/>
    </location>
</feature>
<sequence length="872" mass="94363">MSSNSYKGGLTVGGPTFDKSKLQMRRPTPDSDALASSDEDRDHVPPARPVANALYPGGRRPSSGWMQDIPMNRKFSLPSVSFAGSQPTTPSFETSVSRPPSTSFPWNTTSFTTANQGGSRFKDVVPSPTSAHHPASSSNITEIDEGINFLLTQHTSTRKAVRSQSYSVGQGDVDNPTSQLSSRNRTSVRHRPSKPSLLGEPSVGLGQLREVDSDEVESSNGSEHGIRLPLGYHEQEREREQRQTLLRQTAVENARARNRATSTGSPKPNPARKTTQFVRTPTMSSSDYAIDEHDDTHVDSPKATLTRRFSEHVAVLGRNGEPELISTATAPSWATGNVQPFGNDALSRRHSFAHVGSHTPTSFHVRTLGNTQEEDEEEISPLQTQSPEQPEHFEVSAYFTGYGPASRAINASAISAAHPDPVAPHAPPTANPYAVPTAFGRPGRRLFVVAFKCSRAEIYFIYDNTGLEVRPGDLVIVEGDRGCDLGQVTHADVSMEDAKKHKNAANQEHLRWLVMFSQYSLAGNTGDNPMLGALARAGGFPNSFNRAQLSGMGVQQDQEFKPKMIKRLAQQHEIQSLRDKEGQEAKAKRTGANKAAEHGFQMEILDAELQADHHKLTFYYYAETYVNFNALVADLFKQYKIRIWMSAVNPASVVNPNGQTQIQPPSAIGPGAIMHTRTSNAPAPVGGFGNNAYRATEQYGSGRGRRNPAQGNYDENYYAFQQQLPQYPASQNTFQVPQYGMQPMAPPMFNRYAYPNVTASGSPLGFDGGWYPPATYSASPAFNSASSAASYRGGYPATTSAESPAHGGQYMASNVGGTTYYSTAPAHNMYATTAPGFGTSAGYGNGYTAVSGAGASTAFDPAYAMANLSFGN</sequence>
<feature type="compositionally biased region" description="Polar residues" evidence="1">
    <location>
        <begin position="78"/>
        <end position="118"/>
    </location>
</feature>
<keyword evidence="4" id="KW-1185">Reference proteome</keyword>
<feature type="region of interest" description="Disordered" evidence="1">
    <location>
        <begin position="370"/>
        <end position="389"/>
    </location>
</feature>
<evidence type="ECO:0000259" key="2">
    <source>
        <dbReference type="PROSITE" id="PS51411"/>
    </source>
</evidence>
<accession>A0A6G1JHW4</accession>
<dbReference type="InterPro" id="IPR007557">
    <property type="entry name" value="PSP1_C"/>
</dbReference>
<evidence type="ECO:0000313" key="4">
    <source>
        <dbReference type="Proteomes" id="UP000799291"/>
    </source>
</evidence>
<protein>
    <recommendedName>
        <fullName evidence="2">PSP1 C-terminal domain-containing protein</fullName>
    </recommendedName>
</protein>
<feature type="region of interest" description="Disordered" evidence="1">
    <location>
        <begin position="158"/>
        <end position="280"/>
    </location>
</feature>
<feature type="compositionally biased region" description="Polar residues" evidence="1">
    <location>
        <begin position="175"/>
        <end position="185"/>
    </location>
</feature>
<dbReference type="Proteomes" id="UP000799291">
    <property type="component" value="Unassembled WGS sequence"/>
</dbReference>
<dbReference type="EMBL" id="MU005571">
    <property type="protein sequence ID" value="KAF2690132.1"/>
    <property type="molecule type" value="Genomic_DNA"/>
</dbReference>
<dbReference type="PANTHER" id="PTHR43830:SF3">
    <property type="entry name" value="PROTEIN PSP1"/>
    <property type="match status" value="1"/>
</dbReference>
<organism evidence="3 4">
    <name type="scientific">Lentithecium fluviatile CBS 122367</name>
    <dbReference type="NCBI Taxonomy" id="1168545"/>
    <lineage>
        <taxon>Eukaryota</taxon>
        <taxon>Fungi</taxon>
        <taxon>Dikarya</taxon>
        <taxon>Ascomycota</taxon>
        <taxon>Pezizomycotina</taxon>
        <taxon>Dothideomycetes</taxon>
        <taxon>Pleosporomycetidae</taxon>
        <taxon>Pleosporales</taxon>
        <taxon>Massarineae</taxon>
        <taxon>Lentitheciaceae</taxon>
        <taxon>Lentithecium</taxon>
    </lineage>
</organism>
<reference evidence="3" key="1">
    <citation type="journal article" date="2020" name="Stud. Mycol.">
        <title>101 Dothideomycetes genomes: a test case for predicting lifestyles and emergence of pathogens.</title>
        <authorList>
            <person name="Haridas S."/>
            <person name="Albert R."/>
            <person name="Binder M."/>
            <person name="Bloem J."/>
            <person name="Labutti K."/>
            <person name="Salamov A."/>
            <person name="Andreopoulos B."/>
            <person name="Baker S."/>
            <person name="Barry K."/>
            <person name="Bills G."/>
            <person name="Bluhm B."/>
            <person name="Cannon C."/>
            <person name="Castanera R."/>
            <person name="Culley D."/>
            <person name="Daum C."/>
            <person name="Ezra D."/>
            <person name="Gonzalez J."/>
            <person name="Henrissat B."/>
            <person name="Kuo A."/>
            <person name="Liang C."/>
            <person name="Lipzen A."/>
            <person name="Lutzoni F."/>
            <person name="Magnuson J."/>
            <person name="Mondo S."/>
            <person name="Nolan M."/>
            <person name="Ohm R."/>
            <person name="Pangilinan J."/>
            <person name="Park H.-J."/>
            <person name="Ramirez L."/>
            <person name="Alfaro M."/>
            <person name="Sun H."/>
            <person name="Tritt A."/>
            <person name="Yoshinaga Y."/>
            <person name="Zwiers L.-H."/>
            <person name="Turgeon B."/>
            <person name="Goodwin S."/>
            <person name="Spatafora J."/>
            <person name="Crous P."/>
            <person name="Grigoriev I."/>
        </authorList>
    </citation>
    <scope>NUCLEOTIDE SEQUENCE</scope>
    <source>
        <strain evidence="3">CBS 122367</strain>
    </source>
</reference>
<feature type="domain" description="PSP1 C-terminal" evidence="2">
    <location>
        <begin position="563"/>
        <end position="648"/>
    </location>
</feature>
<dbReference type="PANTHER" id="PTHR43830">
    <property type="entry name" value="PROTEIN PSP1"/>
    <property type="match status" value="1"/>
</dbReference>
<evidence type="ECO:0000256" key="1">
    <source>
        <dbReference type="SAM" id="MobiDB-lite"/>
    </source>
</evidence>
<dbReference type="PROSITE" id="PS51411">
    <property type="entry name" value="PSP1_C"/>
    <property type="match status" value="1"/>
</dbReference>
<gene>
    <name evidence="3" type="ORF">K458DRAFT_99099</name>
</gene>